<keyword evidence="3" id="KW-0808">Transferase</keyword>
<evidence type="ECO:0000256" key="3">
    <source>
        <dbReference type="ARBA" id="ARBA00022679"/>
    </source>
</evidence>
<dbReference type="GO" id="GO:0016757">
    <property type="term" value="F:glycosyltransferase activity"/>
    <property type="evidence" value="ECO:0007669"/>
    <property type="project" value="UniProtKB-KW"/>
</dbReference>
<dbReference type="Pfam" id="PF13641">
    <property type="entry name" value="Glyco_tranf_2_3"/>
    <property type="match status" value="1"/>
</dbReference>
<dbReference type="CDD" id="cd04186">
    <property type="entry name" value="GT_2_like_c"/>
    <property type="match status" value="1"/>
</dbReference>
<dbReference type="SUPFAM" id="SSF53448">
    <property type="entry name" value="Nucleotide-diphospho-sugar transferases"/>
    <property type="match status" value="1"/>
</dbReference>
<dbReference type="PANTHER" id="PTHR43179:SF12">
    <property type="entry name" value="GALACTOFURANOSYLTRANSFERASE GLFT2"/>
    <property type="match status" value="1"/>
</dbReference>
<accession>A0A0F8ZU47</accession>
<evidence type="ECO:0000313" key="4">
    <source>
        <dbReference type="EMBL" id="KKK89495.1"/>
    </source>
</evidence>
<reference evidence="4" key="1">
    <citation type="journal article" date="2015" name="Nature">
        <title>Complex archaea that bridge the gap between prokaryotes and eukaryotes.</title>
        <authorList>
            <person name="Spang A."/>
            <person name="Saw J.H."/>
            <person name="Jorgensen S.L."/>
            <person name="Zaremba-Niedzwiedzka K."/>
            <person name="Martijn J."/>
            <person name="Lind A.E."/>
            <person name="van Eijk R."/>
            <person name="Schleper C."/>
            <person name="Guy L."/>
            <person name="Ettema T.J."/>
        </authorList>
    </citation>
    <scope>NUCLEOTIDE SEQUENCE</scope>
</reference>
<dbReference type="EMBL" id="LAZR01049502">
    <property type="protein sequence ID" value="KKK89495.1"/>
    <property type="molecule type" value="Genomic_DNA"/>
</dbReference>
<sequence>MINANVVTVIVNWKLKEDTVYSIKSLQQSDIHTSIIVVDNGSNDGSAEYIAQQCPDVELMVLPSNIGFGPACNRAMSKVLKEKKYDFIFFLNNDATIHPSALSELINAAQIYPEAGIFGAKVYYSDKPDTIWYAGAHRRQGVLAVTDVARGQIDCEQFQCCHEVDYIFGAAMLVRRNVFEKVGFFDKRFFLYLEDLDLCIRAQKAGFSLLFVPNAHVWHKGSASTSKKISLRRFYMAKSTIHFLRKHTTPISRLPVFMLWVFIYLNDIFSDIIRGDIANLKAYWAGFMHGISKKKAFHDLDRYS</sequence>
<comment type="caution">
    <text evidence="4">The sequence shown here is derived from an EMBL/GenBank/DDBJ whole genome shotgun (WGS) entry which is preliminary data.</text>
</comment>
<evidence type="ECO:0008006" key="5">
    <source>
        <dbReference type="Google" id="ProtNLM"/>
    </source>
</evidence>
<dbReference type="InterPro" id="IPR029044">
    <property type="entry name" value="Nucleotide-diphossugar_trans"/>
</dbReference>
<name>A0A0F8ZU47_9ZZZZ</name>
<dbReference type="AlphaFoldDB" id="A0A0F8ZU47"/>
<gene>
    <name evidence="4" type="ORF">LCGC14_2732510</name>
</gene>
<proteinExistence type="inferred from homology"/>
<evidence type="ECO:0000256" key="1">
    <source>
        <dbReference type="ARBA" id="ARBA00006739"/>
    </source>
</evidence>
<evidence type="ECO:0000256" key="2">
    <source>
        <dbReference type="ARBA" id="ARBA00022676"/>
    </source>
</evidence>
<organism evidence="4">
    <name type="scientific">marine sediment metagenome</name>
    <dbReference type="NCBI Taxonomy" id="412755"/>
    <lineage>
        <taxon>unclassified sequences</taxon>
        <taxon>metagenomes</taxon>
        <taxon>ecological metagenomes</taxon>
    </lineage>
</organism>
<dbReference type="Gene3D" id="3.90.550.10">
    <property type="entry name" value="Spore Coat Polysaccharide Biosynthesis Protein SpsA, Chain A"/>
    <property type="match status" value="1"/>
</dbReference>
<protein>
    <recommendedName>
        <fullName evidence="5">Glycosyltransferase 2-like domain-containing protein</fullName>
    </recommendedName>
</protein>
<keyword evidence="2" id="KW-0328">Glycosyltransferase</keyword>
<comment type="similarity">
    <text evidence="1">Belongs to the glycosyltransferase 2 family.</text>
</comment>
<dbReference type="PANTHER" id="PTHR43179">
    <property type="entry name" value="RHAMNOSYLTRANSFERASE WBBL"/>
    <property type="match status" value="1"/>
</dbReference>